<dbReference type="EnsemblMetazoa" id="ENSAATROPT004068">
    <property type="protein sequence ID" value="ENSAATROPP003903"/>
    <property type="gene ID" value="ENSAATROPG003219"/>
</dbReference>
<dbReference type="AlphaFoldDB" id="A0AAG5CZS2"/>
<dbReference type="SMART" id="SM00360">
    <property type="entry name" value="RRM"/>
    <property type="match status" value="1"/>
</dbReference>
<feature type="compositionally biased region" description="Gly residues" evidence="3">
    <location>
        <begin position="247"/>
        <end position="260"/>
    </location>
</feature>
<organism evidence="5 6">
    <name type="scientific">Anopheles atroparvus</name>
    <name type="common">European mosquito</name>
    <dbReference type="NCBI Taxonomy" id="41427"/>
    <lineage>
        <taxon>Eukaryota</taxon>
        <taxon>Metazoa</taxon>
        <taxon>Ecdysozoa</taxon>
        <taxon>Arthropoda</taxon>
        <taxon>Hexapoda</taxon>
        <taxon>Insecta</taxon>
        <taxon>Pterygota</taxon>
        <taxon>Neoptera</taxon>
        <taxon>Endopterygota</taxon>
        <taxon>Diptera</taxon>
        <taxon>Nematocera</taxon>
        <taxon>Culicoidea</taxon>
        <taxon>Culicidae</taxon>
        <taxon>Anophelinae</taxon>
        <taxon>Anopheles</taxon>
    </lineage>
</organism>
<accession>A0AAG5CZS2</accession>
<dbReference type="PRINTS" id="PR01228">
    <property type="entry name" value="EGGSHELL"/>
</dbReference>
<proteinExistence type="predicted"/>
<feature type="compositionally biased region" description="Low complexity" evidence="3">
    <location>
        <begin position="377"/>
        <end position="389"/>
    </location>
</feature>
<keyword evidence="1 2" id="KW-0694">RNA-binding</keyword>
<feature type="domain" description="RRM" evidence="4">
    <location>
        <begin position="25"/>
        <end position="104"/>
    </location>
</feature>
<name>A0AAG5CZS2_ANOAO</name>
<feature type="compositionally biased region" description="Low complexity" evidence="3">
    <location>
        <begin position="184"/>
        <end position="193"/>
    </location>
</feature>
<evidence type="ECO:0000313" key="6">
    <source>
        <dbReference type="Proteomes" id="UP000075880"/>
    </source>
</evidence>
<evidence type="ECO:0000256" key="1">
    <source>
        <dbReference type="ARBA" id="ARBA00022884"/>
    </source>
</evidence>
<dbReference type="InterPro" id="IPR000504">
    <property type="entry name" value="RRM_dom"/>
</dbReference>
<dbReference type="PROSITE" id="PS50102">
    <property type="entry name" value="RRM"/>
    <property type="match status" value="1"/>
</dbReference>
<dbReference type="GO" id="GO:0003723">
    <property type="term" value="F:RNA binding"/>
    <property type="evidence" value="ECO:0007669"/>
    <property type="project" value="UniProtKB-UniRule"/>
</dbReference>
<reference evidence="5" key="1">
    <citation type="submission" date="2024-04" db="UniProtKB">
        <authorList>
            <consortium name="EnsemblMetazoa"/>
        </authorList>
    </citation>
    <scope>IDENTIFICATION</scope>
    <source>
        <strain evidence="5">EBRO</strain>
    </source>
</reference>
<feature type="region of interest" description="Disordered" evidence="3">
    <location>
        <begin position="99"/>
        <end position="311"/>
    </location>
</feature>
<feature type="compositionally biased region" description="Gly residues" evidence="3">
    <location>
        <begin position="225"/>
        <end position="240"/>
    </location>
</feature>
<evidence type="ECO:0000313" key="5">
    <source>
        <dbReference type="EnsemblMetazoa" id="ENSAATROPP003903"/>
    </source>
</evidence>
<protein>
    <recommendedName>
        <fullName evidence="4">RRM domain-containing protein</fullName>
    </recommendedName>
</protein>
<dbReference type="Proteomes" id="UP000075880">
    <property type="component" value="Unassembled WGS sequence"/>
</dbReference>
<feature type="compositionally biased region" description="Basic and acidic residues" evidence="3">
    <location>
        <begin position="333"/>
        <end position="345"/>
    </location>
</feature>
<feature type="compositionally biased region" description="Gly residues" evidence="3">
    <location>
        <begin position="358"/>
        <end position="376"/>
    </location>
</feature>
<dbReference type="Gene3D" id="3.30.70.330">
    <property type="match status" value="1"/>
</dbReference>
<dbReference type="Pfam" id="PF00076">
    <property type="entry name" value="RRM_1"/>
    <property type="match status" value="1"/>
</dbReference>
<keyword evidence="6" id="KW-1185">Reference proteome</keyword>
<dbReference type="FunFam" id="3.30.70.330:FF:000414">
    <property type="entry name" value="Eukaryotic translation initiation factor 4H"/>
    <property type="match status" value="1"/>
</dbReference>
<evidence type="ECO:0000256" key="2">
    <source>
        <dbReference type="PROSITE-ProRule" id="PRU00176"/>
    </source>
</evidence>
<dbReference type="PANTHER" id="PTHR23236:SF11">
    <property type="entry name" value="EUKARYOTIC TRANSLATION INITIATION FACTOR 4H"/>
    <property type="match status" value="1"/>
</dbReference>
<evidence type="ECO:0000259" key="4">
    <source>
        <dbReference type="PROSITE" id="PS50102"/>
    </source>
</evidence>
<dbReference type="InterPro" id="IPR035979">
    <property type="entry name" value="RBD_domain_sf"/>
</dbReference>
<feature type="region of interest" description="Disordered" evidence="3">
    <location>
        <begin position="327"/>
        <end position="389"/>
    </location>
</feature>
<dbReference type="SUPFAM" id="SSF54928">
    <property type="entry name" value="RNA-binding domain, RBD"/>
    <property type="match status" value="1"/>
</dbReference>
<dbReference type="PANTHER" id="PTHR23236">
    <property type="entry name" value="EUKARYOTIC TRANSLATION INITIATION FACTOR 4B/4H"/>
    <property type="match status" value="1"/>
</dbReference>
<feature type="compositionally biased region" description="Basic and acidic residues" evidence="3">
    <location>
        <begin position="274"/>
        <end position="285"/>
    </location>
</feature>
<feature type="compositionally biased region" description="Low complexity" evidence="3">
    <location>
        <begin position="163"/>
        <end position="173"/>
    </location>
</feature>
<feature type="compositionally biased region" description="Gly residues" evidence="3">
    <location>
        <begin position="119"/>
        <end position="142"/>
    </location>
</feature>
<evidence type="ECO:0000256" key="3">
    <source>
        <dbReference type="SAM" id="MobiDB-lite"/>
    </source>
</evidence>
<sequence length="389" mass="40272">MAGRTYDNRYGGERARKPLPTEPPYLAYVGNLPHGIVQGDINDIFKDYAVKSVRLVKDKETDVFKGFCYVEFDTLSDLEKVLQLDGMIVLNERPEPLRIDVAEQKKNDRGGFNKRGGQQNRGGPGGGSGGGGGGGGGGGFNRGGPPPMNNRPGSVGGGGGGVVQDRNYGNDNYGRNDYDRNRGGRSNNYNGDRGPNRGRYGNFGDERDGGGRDDWGRDGDRDGRGGGGGGGMGGGMGGGRYNDRDGGGGYGGGRGGGSGSGDDNRYGNFGRSNQYRDNDRRKDAAPQHYSPPSNPNLNMEERPRLKLAPRSVNAPLNALAETKQAAAIFGNARPREEKAGPESTRKHANSVGSEGSITEGGGSGAGGSGGGGGGGSVSSNASSTTAADQ</sequence>
<feature type="compositionally biased region" description="Basic and acidic residues" evidence="3">
    <location>
        <begin position="99"/>
        <end position="111"/>
    </location>
</feature>
<feature type="compositionally biased region" description="Basic and acidic residues" evidence="3">
    <location>
        <begin position="204"/>
        <end position="224"/>
    </location>
</feature>
<dbReference type="InterPro" id="IPR012677">
    <property type="entry name" value="Nucleotide-bd_a/b_plait_sf"/>
</dbReference>